<dbReference type="RefSeq" id="WP_301065129.1">
    <property type="nucleotide sequence ID" value="NZ_CP118709.1"/>
</dbReference>
<dbReference type="InterPro" id="IPR011664">
    <property type="entry name" value="Abi_system_AbiD/AbiF-like"/>
</dbReference>
<evidence type="ECO:0000313" key="1">
    <source>
        <dbReference type="EMBL" id="WGK81959.1"/>
    </source>
</evidence>
<reference evidence="1" key="1">
    <citation type="submission" date="2022-02" db="EMBL/GenBank/DDBJ databases">
        <title>Emergence and expansion in Europe of a Vibrio aestuarianus clonal complex pathogenic for oysters.</title>
        <authorList>
            <person name="Mesnil A."/>
            <person name="Travers M.-A."/>
        </authorList>
    </citation>
    <scope>NUCLEOTIDE SEQUENCE</scope>
    <source>
        <strain evidence="1">U29</strain>
    </source>
</reference>
<gene>
    <name evidence="1" type="ORF">PYE51_01515</name>
</gene>
<sequence>MKKTNYKELEKFISNSRLKSYEQIIKKKKLENLIAAYHWNKQVSTSLYPILQCLEITLRNALHIAGSKAFQASDWYEQVLKHGGDEKFKSDAATHSIKYFRKSAGYKKEPRKKAWLSNHESMLLGSKRKLTNDGKVLSANNVISTVMFGFWVSFFEDAYAGIDPNKSLWPHQESKVFLPGGVANRKQAHLLLLDLQRLRNRMSHHEPVWKDKSVVDDKSAIQFLHTQVDNALLLIRSFSTERYEHLLKSGKVAFFKGVCSERTLLAYLRGDQFKRLDKRKVKRLVCREMRNVRVEPVILTVHDVPKFVVDLWPNQ</sequence>
<organism evidence="1 2">
    <name type="scientific">Vibrio aestuarianus</name>
    <dbReference type="NCBI Taxonomy" id="28171"/>
    <lineage>
        <taxon>Bacteria</taxon>
        <taxon>Pseudomonadati</taxon>
        <taxon>Pseudomonadota</taxon>
        <taxon>Gammaproteobacteria</taxon>
        <taxon>Vibrionales</taxon>
        <taxon>Vibrionaceae</taxon>
        <taxon>Vibrio</taxon>
    </lineage>
</organism>
<protein>
    <submittedName>
        <fullName evidence="1">Abi family protein</fullName>
    </submittedName>
</protein>
<proteinExistence type="predicted"/>
<dbReference type="Proteomes" id="UP001239257">
    <property type="component" value="Chromosome 1"/>
</dbReference>
<evidence type="ECO:0000313" key="2">
    <source>
        <dbReference type="Proteomes" id="UP001239257"/>
    </source>
</evidence>
<name>A0AAX3U3A5_9VIBR</name>
<dbReference type="AlphaFoldDB" id="A0AAX3U3A5"/>
<dbReference type="EMBL" id="CP118709">
    <property type="protein sequence ID" value="WGK81959.1"/>
    <property type="molecule type" value="Genomic_DNA"/>
</dbReference>
<dbReference type="Pfam" id="PF07751">
    <property type="entry name" value="Abi_2"/>
    <property type="match status" value="1"/>
</dbReference>
<accession>A0AAX3U3A5</accession>